<protein>
    <submittedName>
        <fullName evidence="1">Uncharacterized protein</fullName>
    </submittedName>
</protein>
<accession>A0A9Q9AGN8</accession>
<gene>
    <name evidence="1" type="ORF">Slin15195_G020590</name>
</gene>
<dbReference type="EMBL" id="CP099418">
    <property type="protein sequence ID" value="USW48740.1"/>
    <property type="molecule type" value="Genomic_DNA"/>
</dbReference>
<organism evidence="1 2">
    <name type="scientific">Septoria linicola</name>
    <dbReference type="NCBI Taxonomy" id="215465"/>
    <lineage>
        <taxon>Eukaryota</taxon>
        <taxon>Fungi</taxon>
        <taxon>Dikarya</taxon>
        <taxon>Ascomycota</taxon>
        <taxon>Pezizomycotina</taxon>
        <taxon>Dothideomycetes</taxon>
        <taxon>Dothideomycetidae</taxon>
        <taxon>Mycosphaerellales</taxon>
        <taxon>Mycosphaerellaceae</taxon>
        <taxon>Septoria</taxon>
    </lineage>
</organism>
<evidence type="ECO:0000313" key="2">
    <source>
        <dbReference type="Proteomes" id="UP001056384"/>
    </source>
</evidence>
<dbReference type="AlphaFoldDB" id="A0A9Q9AGN8"/>
<sequence>MLKPLVLTTGLALIGAAILWSTYYEILTSSYPQSASSARDIPGNSGLQHCDNLGDPYDPDTDIFDLTYLQIEPNPLILHFSTLHSPQSSRSPDL</sequence>
<reference evidence="1" key="1">
    <citation type="submission" date="2022-06" db="EMBL/GenBank/DDBJ databases">
        <title>Complete genome sequences of two strains of the flax pathogen Septoria linicola.</title>
        <authorList>
            <person name="Lapalu N."/>
            <person name="Simon A."/>
            <person name="Demenou B."/>
            <person name="Paumier D."/>
            <person name="Guillot M.-P."/>
            <person name="Gout L."/>
            <person name="Valade R."/>
        </authorList>
    </citation>
    <scope>NUCLEOTIDE SEQUENCE</scope>
    <source>
        <strain evidence="1">SE15195</strain>
    </source>
</reference>
<proteinExistence type="predicted"/>
<evidence type="ECO:0000313" key="1">
    <source>
        <dbReference type="EMBL" id="USW48740.1"/>
    </source>
</evidence>
<dbReference type="Proteomes" id="UP001056384">
    <property type="component" value="Chromosome 1"/>
</dbReference>
<keyword evidence="2" id="KW-1185">Reference proteome</keyword>
<name>A0A9Q9AGN8_9PEZI</name>